<dbReference type="Pfam" id="PF18348">
    <property type="entry name" value="SH3_16"/>
    <property type="match status" value="1"/>
</dbReference>
<organism evidence="6 7">
    <name type="scientific">Gloeothece verrucosa (strain PCC 7822)</name>
    <name type="common">Cyanothece sp. (strain PCC 7822)</name>
    <dbReference type="NCBI Taxonomy" id="497965"/>
    <lineage>
        <taxon>Bacteria</taxon>
        <taxon>Bacillati</taxon>
        <taxon>Cyanobacteriota</taxon>
        <taxon>Cyanophyceae</taxon>
        <taxon>Oscillatoriophycideae</taxon>
        <taxon>Chroococcales</taxon>
        <taxon>Aphanothecaceae</taxon>
        <taxon>Gloeothece</taxon>
        <taxon>Gloeothece verrucosa</taxon>
    </lineage>
</organism>
<dbReference type="InterPro" id="IPR041382">
    <property type="entry name" value="SH3_16"/>
</dbReference>
<dbReference type="Gene3D" id="2.30.30.40">
    <property type="entry name" value="SH3 Domains"/>
    <property type="match status" value="1"/>
</dbReference>
<dbReference type="EMBL" id="CP002198">
    <property type="protein sequence ID" value="ADN17221.1"/>
    <property type="molecule type" value="Genomic_DNA"/>
</dbReference>
<evidence type="ECO:0000259" key="5">
    <source>
        <dbReference type="PROSITE" id="PS51935"/>
    </source>
</evidence>
<feature type="domain" description="NlpC/P60" evidence="5">
    <location>
        <begin position="94"/>
        <end position="225"/>
    </location>
</feature>
<evidence type="ECO:0000256" key="3">
    <source>
        <dbReference type="ARBA" id="ARBA00022801"/>
    </source>
</evidence>
<dbReference type="SUPFAM" id="SSF54001">
    <property type="entry name" value="Cysteine proteinases"/>
    <property type="match status" value="1"/>
</dbReference>
<dbReference type="Pfam" id="PF00877">
    <property type="entry name" value="NLPC_P60"/>
    <property type="match status" value="1"/>
</dbReference>
<dbReference type="AlphaFoldDB" id="E0U765"/>
<dbReference type="Proteomes" id="UP000008206">
    <property type="component" value="Chromosome"/>
</dbReference>
<dbReference type="MEROPS" id="C40.009"/>
<dbReference type="PANTHER" id="PTHR47053">
    <property type="entry name" value="MUREIN DD-ENDOPEPTIDASE MEPH-RELATED"/>
    <property type="match status" value="1"/>
</dbReference>
<dbReference type="GO" id="GO:0006508">
    <property type="term" value="P:proteolysis"/>
    <property type="evidence" value="ECO:0007669"/>
    <property type="project" value="UniProtKB-KW"/>
</dbReference>
<keyword evidence="2" id="KW-0645">Protease</keyword>
<evidence type="ECO:0000313" key="7">
    <source>
        <dbReference type="Proteomes" id="UP000008206"/>
    </source>
</evidence>
<dbReference type="RefSeq" id="WP_013325259.1">
    <property type="nucleotide sequence ID" value="NC_014501.1"/>
</dbReference>
<keyword evidence="7" id="KW-1185">Reference proteome</keyword>
<dbReference type="PROSITE" id="PS51935">
    <property type="entry name" value="NLPC_P60"/>
    <property type="match status" value="1"/>
</dbReference>
<dbReference type="SUPFAM" id="SSF82057">
    <property type="entry name" value="Prokaryotic SH3-related domain"/>
    <property type="match status" value="1"/>
</dbReference>
<dbReference type="InterPro" id="IPR051202">
    <property type="entry name" value="Peptidase_C40"/>
</dbReference>
<dbReference type="InterPro" id="IPR000064">
    <property type="entry name" value="NLP_P60_dom"/>
</dbReference>
<dbReference type="InterPro" id="IPR038765">
    <property type="entry name" value="Papain-like_cys_pep_sf"/>
</dbReference>
<dbReference type="KEGG" id="cyj:Cyan7822_5342"/>
<dbReference type="HOGENOM" id="CLU_092338_0_0_3"/>
<evidence type="ECO:0000313" key="6">
    <source>
        <dbReference type="EMBL" id="ADN17221.1"/>
    </source>
</evidence>
<evidence type="ECO:0000256" key="2">
    <source>
        <dbReference type="ARBA" id="ARBA00022670"/>
    </source>
</evidence>
<gene>
    <name evidence="6" type="ordered locus">Cyan7822_5342</name>
</gene>
<dbReference type="STRING" id="497965.Cyan7822_5342"/>
<dbReference type="Gene3D" id="3.90.1720.10">
    <property type="entry name" value="endopeptidase domain like (from Nostoc punctiforme)"/>
    <property type="match status" value="1"/>
</dbReference>
<comment type="similarity">
    <text evidence="1">Belongs to the peptidase C40 family.</text>
</comment>
<dbReference type="eggNOG" id="COG0791">
    <property type="taxonomic scope" value="Bacteria"/>
</dbReference>
<reference evidence="7" key="1">
    <citation type="journal article" date="2011" name="MBio">
        <title>Novel metabolic attributes of the genus Cyanothece, comprising a group of unicellular nitrogen-fixing Cyanobacteria.</title>
        <authorList>
            <person name="Bandyopadhyay A."/>
            <person name="Elvitigala T."/>
            <person name="Welsh E."/>
            <person name="Stockel J."/>
            <person name="Liberton M."/>
            <person name="Min H."/>
            <person name="Sherman L.A."/>
            <person name="Pakrasi H.B."/>
        </authorList>
    </citation>
    <scope>NUCLEOTIDE SEQUENCE [LARGE SCALE GENOMIC DNA]</scope>
    <source>
        <strain evidence="7">PCC 7822</strain>
    </source>
</reference>
<protein>
    <submittedName>
        <fullName evidence="6">NLP/P60 protein</fullName>
    </submittedName>
</protein>
<keyword evidence="4" id="KW-0788">Thiol protease</keyword>
<accession>E0U765</accession>
<evidence type="ECO:0000256" key="1">
    <source>
        <dbReference type="ARBA" id="ARBA00007074"/>
    </source>
</evidence>
<evidence type="ECO:0000256" key="4">
    <source>
        <dbReference type="ARBA" id="ARBA00022807"/>
    </source>
</evidence>
<keyword evidence="3" id="KW-0378">Hydrolase</keyword>
<dbReference type="GO" id="GO:0008234">
    <property type="term" value="F:cysteine-type peptidase activity"/>
    <property type="evidence" value="ECO:0007669"/>
    <property type="project" value="UniProtKB-KW"/>
</dbReference>
<proteinExistence type="inferred from homology"/>
<dbReference type="PANTHER" id="PTHR47053:SF1">
    <property type="entry name" value="MUREIN DD-ENDOPEPTIDASE MEPH-RELATED"/>
    <property type="match status" value="1"/>
</dbReference>
<dbReference type="OrthoDB" id="9808890at2"/>
<name>E0U765_GLOV7</name>
<sequence length="230" mass="26071">MTFLNDLPPSPNGQYCTQNNLDLYNSPNCQELATQAAKGRYLRLLWQPTTENVIQVQLCEDDYLAWLPLHQLSALLPAKVPYQALALSRHEIEKRLPDVMAFTQAAYQTPNYYLWGGTVAPNYDCSGLIQAAFAASNIWLPRDSYQQEAFTARISQEELILGDLIFFGDQRVNHVALYLGEGYYIHSSGKEKGRNGIGIDQLRGDGDEVSRAYYQKLWSFGRVMSNYCPN</sequence>